<evidence type="ECO:0000313" key="2">
    <source>
        <dbReference type="Proteomes" id="UP000550707"/>
    </source>
</evidence>
<proteinExistence type="predicted"/>
<dbReference type="EMBL" id="JACASF010000006">
    <property type="protein sequence ID" value="KAF6471551.1"/>
    <property type="molecule type" value="Genomic_DNA"/>
</dbReference>
<sequence length="153" mass="15782">MIRTAQACWEVNRSSGRALSPAPQCEVLAEAVDGPPRPRVLRAHLTEGRGPACAGGKALPPGGCPLKRRAGCHCGEATLTRDPGLGPPPCPAPRIPASGPPLSSPDLGVRTEAGHPDCLIQTPLSHLPAGSLALVANHAVPWTNKRPCLSRAL</sequence>
<dbReference type="InParanoid" id="A0A7J8HHP2"/>
<dbReference type="AlphaFoldDB" id="A0A7J8HHP2"/>
<protein>
    <submittedName>
        <fullName evidence="1">Uncharacterized protein</fullName>
    </submittedName>
</protein>
<name>A0A7J8HHP2_MOLMO</name>
<organism evidence="1 2">
    <name type="scientific">Molossus molossus</name>
    <name type="common">Pallas' mastiff bat</name>
    <name type="synonym">Vespertilio molossus</name>
    <dbReference type="NCBI Taxonomy" id="27622"/>
    <lineage>
        <taxon>Eukaryota</taxon>
        <taxon>Metazoa</taxon>
        <taxon>Chordata</taxon>
        <taxon>Craniata</taxon>
        <taxon>Vertebrata</taxon>
        <taxon>Euteleostomi</taxon>
        <taxon>Mammalia</taxon>
        <taxon>Eutheria</taxon>
        <taxon>Laurasiatheria</taxon>
        <taxon>Chiroptera</taxon>
        <taxon>Yangochiroptera</taxon>
        <taxon>Molossidae</taxon>
        <taxon>Molossus</taxon>
    </lineage>
</organism>
<gene>
    <name evidence="1" type="ORF">HJG59_010942</name>
</gene>
<reference evidence="1 2" key="1">
    <citation type="journal article" date="2020" name="Nature">
        <title>Six reference-quality genomes reveal evolution of bat adaptations.</title>
        <authorList>
            <person name="Jebb D."/>
            <person name="Huang Z."/>
            <person name="Pippel M."/>
            <person name="Hughes G.M."/>
            <person name="Lavrichenko K."/>
            <person name="Devanna P."/>
            <person name="Winkler S."/>
            <person name="Jermiin L.S."/>
            <person name="Skirmuntt E.C."/>
            <person name="Katzourakis A."/>
            <person name="Burkitt-Gray L."/>
            <person name="Ray D.A."/>
            <person name="Sullivan K.A.M."/>
            <person name="Roscito J.G."/>
            <person name="Kirilenko B.M."/>
            <person name="Davalos L.M."/>
            <person name="Corthals A.P."/>
            <person name="Power M.L."/>
            <person name="Jones G."/>
            <person name="Ransome R.D."/>
            <person name="Dechmann D.K.N."/>
            <person name="Locatelli A.G."/>
            <person name="Puechmaille S.J."/>
            <person name="Fedrigo O."/>
            <person name="Jarvis E.D."/>
            <person name="Hiller M."/>
            <person name="Vernes S.C."/>
            <person name="Myers E.W."/>
            <person name="Teeling E.C."/>
        </authorList>
    </citation>
    <scope>NUCLEOTIDE SEQUENCE [LARGE SCALE GENOMIC DNA]</scope>
    <source>
        <strain evidence="1">MMolMol1</strain>
        <tissue evidence="1">Muscle</tissue>
    </source>
</reference>
<dbReference type="Proteomes" id="UP000550707">
    <property type="component" value="Unassembled WGS sequence"/>
</dbReference>
<accession>A0A7J8HHP2</accession>
<evidence type="ECO:0000313" key="1">
    <source>
        <dbReference type="EMBL" id="KAF6471551.1"/>
    </source>
</evidence>
<keyword evidence="2" id="KW-1185">Reference proteome</keyword>
<comment type="caution">
    <text evidence="1">The sequence shown here is derived from an EMBL/GenBank/DDBJ whole genome shotgun (WGS) entry which is preliminary data.</text>
</comment>